<dbReference type="RefSeq" id="WP_146780024.1">
    <property type="nucleotide sequence ID" value="NZ_CP042434.1"/>
</dbReference>
<dbReference type="Pfam" id="PF12977">
    <property type="entry name" value="DUF3861"/>
    <property type="match status" value="1"/>
</dbReference>
<accession>A0A5B8VGX3</accession>
<dbReference type="InterPro" id="IPR024476">
    <property type="entry name" value="DUF3861"/>
</dbReference>
<dbReference type="Proteomes" id="UP000321291">
    <property type="component" value="Chromosome"/>
</dbReference>
<evidence type="ECO:0000313" key="1">
    <source>
        <dbReference type="EMBL" id="QEC70764.1"/>
    </source>
</evidence>
<proteinExistence type="predicted"/>
<dbReference type="AlphaFoldDB" id="A0A5B8VGX3"/>
<name>A0A5B8VGX3_9BACT</name>
<organism evidence="1 2">
    <name type="scientific">Arachidicoccus ginsenosidivorans</name>
    <dbReference type="NCBI Taxonomy" id="496057"/>
    <lineage>
        <taxon>Bacteria</taxon>
        <taxon>Pseudomonadati</taxon>
        <taxon>Bacteroidota</taxon>
        <taxon>Chitinophagia</taxon>
        <taxon>Chitinophagales</taxon>
        <taxon>Chitinophagaceae</taxon>
        <taxon>Arachidicoccus</taxon>
    </lineage>
</organism>
<dbReference type="InterPro" id="IPR038194">
    <property type="entry name" value="DUF3861_sf"/>
</dbReference>
<dbReference type="OrthoDB" id="119700at2"/>
<dbReference type="Gene3D" id="3.10.20.850">
    <property type="entry name" value="Protein of unknown function DUF3861"/>
    <property type="match status" value="1"/>
</dbReference>
<keyword evidence="2" id="KW-1185">Reference proteome</keyword>
<protein>
    <submittedName>
        <fullName evidence="1">DUF3861 domain-containing protein</fullName>
    </submittedName>
</protein>
<evidence type="ECO:0000313" key="2">
    <source>
        <dbReference type="Proteomes" id="UP000321291"/>
    </source>
</evidence>
<dbReference type="EMBL" id="CP042434">
    <property type="protein sequence ID" value="QEC70764.1"/>
    <property type="molecule type" value="Genomic_DNA"/>
</dbReference>
<sequence>MAIKKTNIYKVQFQEVQLKDSSTPENAFAFEFENHDNIFEIISKIQQSNMLGNKELEMQLILGIKLFGDVMLRHKGNPLFEPLQPAFIEFMKGLKAKTQQ</sequence>
<reference evidence="1 2" key="1">
    <citation type="journal article" date="2017" name="Int. J. Syst. Evol. Microbiol.">
        <title>Arachidicoccus ginsenosidivorans sp. nov., with ginsenoside-converting activity isolated from ginseng cultivating soil.</title>
        <authorList>
            <person name="Siddiqi M.Z."/>
            <person name="Aslam Z."/>
            <person name="Im W.T."/>
        </authorList>
    </citation>
    <scope>NUCLEOTIDE SEQUENCE [LARGE SCALE GENOMIC DNA]</scope>
    <source>
        <strain evidence="1 2">Gsoil 809</strain>
    </source>
</reference>
<dbReference type="KEGG" id="agi:FSB73_02735"/>
<gene>
    <name evidence="1" type="ORF">FSB73_02735</name>
</gene>